<proteinExistence type="predicted"/>
<protein>
    <submittedName>
        <fullName evidence="2">Uncharacterized protein</fullName>
    </submittedName>
</protein>
<evidence type="ECO:0000313" key="2">
    <source>
        <dbReference type="EMBL" id="KLJ07551.1"/>
    </source>
</evidence>
<feature type="compositionally biased region" description="Basic and acidic residues" evidence="1">
    <location>
        <begin position="358"/>
        <end position="378"/>
    </location>
</feature>
<accession>A0A0H1BEA8</accession>
<comment type="caution">
    <text evidence="2">The sequence shown here is derived from an EMBL/GenBank/DDBJ whole genome shotgun (WGS) entry which is preliminary data.</text>
</comment>
<dbReference type="OrthoDB" id="4172108at2759"/>
<feature type="region of interest" description="Disordered" evidence="1">
    <location>
        <begin position="248"/>
        <end position="304"/>
    </location>
</feature>
<reference evidence="3" key="1">
    <citation type="journal article" date="2015" name="PLoS Genet.">
        <title>The dynamic genome and transcriptome of the human fungal pathogen Blastomyces and close relative Emmonsia.</title>
        <authorList>
            <person name="Munoz J.F."/>
            <person name="Gauthier G.M."/>
            <person name="Desjardins C.A."/>
            <person name="Gallo J.E."/>
            <person name="Holder J."/>
            <person name="Sullivan T.D."/>
            <person name="Marty A.J."/>
            <person name="Carmen J.C."/>
            <person name="Chen Z."/>
            <person name="Ding L."/>
            <person name="Gujja S."/>
            <person name="Magrini V."/>
            <person name="Misas E."/>
            <person name="Mitreva M."/>
            <person name="Priest M."/>
            <person name="Saif S."/>
            <person name="Whiston E.A."/>
            <person name="Young S."/>
            <person name="Zeng Q."/>
            <person name="Goldman W.E."/>
            <person name="Mardis E.R."/>
            <person name="Taylor J.W."/>
            <person name="McEwen J.G."/>
            <person name="Clay O.K."/>
            <person name="Klein B.S."/>
            <person name="Cuomo C.A."/>
        </authorList>
    </citation>
    <scope>NUCLEOTIDE SEQUENCE [LARGE SCALE GENOMIC DNA]</scope>
    <source>
        <strain evidence="3">UAMH 139</strain>
    </source>
</reference>
<gene>
    <name evidence="2" type="ORF">EMPG_16966</name>
</gene>
<evidence type="ECO:0000256" key="1">
    <source>
        <dbReference type="SAM" id="MobiDB-lite"/>
    </source>
</evidence>
<keyword evidence="3" id="KW-1185">Reference proteome</keyword>
<feature type="compositionally biased region" description="Low complexity" evidence="1">
    <location>
        <begin position="279"/>
        <end position="289"/>
    </location>
</feature>
<dbReference type="AlphaFoldDB" id="A0A0H1BEA8"/>
<dbReference type="EMBL" id="LDEV01002803">
    <property type="protein sequence ID" value="KLJ07551.1"/>
    <property type="molecule type" value="Genomic_DNA"/>
</dbReference>
<sequence length="473" mass="53414">MSFGFSPSDVFKLIEICHYIVVNCRHGPTSAAQAITGLREEQSLGNDHLEPPRPRLSIRRSREILVKSKNATRLGGEVVRHLAWGEKDIIALQERIERHKQSLGLEKTAGIGKRLMSMEKMLAELRAESTSTSINAPTHLDRGVSFSFPIDAGVTYATDRYQAILAAVERQREFAMLERNRAETGEDEEWETICDQLDLFHRRSGYRFEAGSTISTATESTSPLTSVFSFNPPSRIATTSTVDSIDPLMVNTNVSGMKRRPSSTTRREKRKHEEQKLQSRSPISPSSETESSHRPSFASSNGSGEQRNWKALHLWDGCPSPVYCALEAGHRSDGRLYAIKAVDLQDPQRQLPIIKLSSAERRPIPHTEPPGPRDDPTDAFRVYFVKPPIMKRGEESVQYFFENQKDQFSFQSLIYGRKLILATIIQKISSAQGKESDRQYIRIWEAPSPGHPRALLYFATARSNRKYIEINGI</sequence>
<evidence type="ECO:0000313" key="3">
    <source>
        <dbReference type="Proteomes" id="UP000053573"/>
    </source>
</evidence>
<organism evidence="2 3">
    <name type="scientific">Blastomyces silverae</name>
    <dbReference type="NCBI Taxonomy" id="2060906"/>
    <lineage>
        <taxon>Eukaryota</taxon>
        <taxon>Fungi</taxon>
        <taxon>Dikarya</taxon>
        <taxon>Ascomycota</taxon>
        <taxon>Pezizomycotina</taxon>
        <taxon>Eurotiomycetes</taxon>
        <taxon>Eurotiomycetidae</taxon>
        <taxon>Onygenales</taxon>
        <taxon>Ajellomycetaceae</taxon>
        <taxon>Blastomyces</taxon>
    </lineage>
</organism>
<dbReference type="Proteomes" id="UP000053573">
    <property type="component" value="Unassembled WGS sequence"/>
</dbReference>
<feature type="region of interest" description="Disordered" evidence="1">
    <location>
        <begin position="357"/>
        <end position="378"/>
    </location>
</feature>
<name>A0A0H1BEA8_9EURO</name>